<dbReference type="KEGG" id="psin:CAK95_16020"/>
<dbReference type="SUPFAM" id="SSF51726">
    <property type="entry name" value="UROD/MetE-like"/>
    <property type="match status" value="1"/>
</dbReference>
<gene>
    <name evidence="1" type="ORF">CAK95_16020</name>
</gene>
<dbReference type="PANTHER" id="PTHR43844">
    <property type="entry name" value="METHIONINE SYNTHASE"/>
    <property type="match status" value="1"/>
</dbReference>
<dbReference type="NCBIfam" id="NF005085">
    <property type="entry name" value="PRK06520.1"/>
    <property type="match status" value="1"/>
</dbReference>
<dbReference type="Pfam" id="PF01717">
    <property type="entry name" value="Meth_synt_2"/>
    <property type="match status" value="1"/>
</dbReference>
<accession>A0A1W6ZSS6</accession>
<dbReference type="GO" id="GO:0003871">
    <property type="term" value="F:5-methyltetrahydropteroyltriglutamate-homocysteine S-methyltransferase activity"/>
    <property type="evidence" value="ECO:0007669"/>
    <property type="project" value="InterPro"/>
</dbReference>
<dbReference type="Proteomes" id="UP000194137">
    <property type="component" value="Chromosome"/>
</dbReference>
<dbReference type="RefSeq" id="WP_086088816.1">
    <property type="nucleotide sequence ID" value="NZ_CP021112.1"/>
</dbReference>
<sequence length="369" mass="41375">MIEKPQGRPPFRADHVGSLLRPPVLRQAFKDHMAGRIDDAQFTAIQDQCIRDVVKMQEEVGLKVVNDGEFRRGSYWSRFVERVEGFGIKTAVFKFRDDHGHEVEFTAPYAHGKLRRTKPLALDEYEFLAGITTLTGKITLPAPSTMHFYRATDFADRSAYADVKSFFADLTRVFREEIADLVKAGCKYIQLDEVAIALLCDPAIRQQVEAAGMKPDELVDLYIESINESVAGAPDDVVFGVHMCRGNFKGHYLASGGYESVAERFFTNTKVNHFLLEYDTQRAGDFKPLRFVKGKGVVLGLISSKTPVLESLDDLKRRTEEATQYIDLDRLAISPQCGFASTVAGNPVTEADQRKKLELEVRAAQAIWG</sequence>
<evidence type="ECO:0000313" key="1">
    <source>
        <dbReference type="EMBL" id="ARQ00420.1"/>
    </source>
</evidence>
<keyword evidence="2" id="KW-1185">Reference proteome</keyword>
<dbReference type="AlphaFoldDB" id="A0A1W6ZSS6"/>
<dbReference type="PANTHER" id="PTHR43844:SF1">
    <property type="entry name" value="METHIONINE SYNTHASE"/>
    <property type="match status" value="1"/>
</dbReference>
<dbReference type="STRING" id="1235591.CAK95_16020"/>
<dbReference type="InterPro" id="IPR038071">
    <property type="entry name" value="UROD/MetE-like_sf"/>
</dbReference>
<dbReference type="InterPro" id="IPR002629">
    <property type="entry name" value="Met_Synth_C/arc"/>
</dbReference>
<proteinExistence type="predicted"/>
<dbReference type="OrthoDB" id="6430685at2"/>
<dbReference type="CDD" id="cd03311">
    <property type="entry name" value="CIMS_C_terminal_like"/>
    <property type="match status" value="1"/>
</dbReference>
<name>A0A1W6ZSS6_9HYPH</name>
<dbReference type="Gene3D" id="3.20.20.210">
    <property type="match status" value="1"/>
</dbReference>
<dbReference type="GO" id="GO:0008270">
    <property type="term" value="F:zinc ion binding"/>
    <property type="evidence" value="ECO:0007669"/>
    <property type="project" value="InterPro"/>
</dbReference>
<dbReference type="GO" id="GO:0009086">
    <property type="term" value="P:methionine biosynthetic process"/>
    <property type="evidence" value="ECO:0007669"/>
    <property type="project" value="InterPro"/>
</dbReference>
<organism evidence="1 2">
    <name type="scientific">Pseudorhodoplanes sinuspersici</name>
    <dbReference type="NCBI Taxonomy" id="1235591"/>
    <lineage>
        <taxon>Bacteria</taxon>
        <taxon>Pseudomonadati</taxon>
        <taxon>Pseudomonadota</taxon>
        <taxon>Alphaproteobacteria</taxon>
        <taxon>Hyphomicrobiales</taxon>
        <taxon>Pseudorhodoplanes</taxon>
    </lineage>
</organism>
<protein>
    <submittedName>
        <fullName evidence="1">Uncharacterized protein</fullName>
    </submittedName>
</protein>
<evidence type="ECO:0000313" key="2">
    <source>
        <dbReference type="Proteomes" id="UP000194137"/>
    </source>
</evidence>
<dbReference type="EMBL" id="CP021112">
    <property type="protein sequence ID" value="ARQ00420.1"/>
    <property type="molecule type" value="Genomic_DNA"/>
</dbReference>
<reference evidence="1 2" key="1">
    <citation type="submission" date="2017-05" db="EMBL/GenBank/DDBJ databases">
        <title>Full genome sequence of Pseudorhodoplanes sinuspersici.</title>
        <authorList>
            <person name="Dastgheib S.M.M."/>
            <person name="Shavandi M."/>
            <person name="Tirandaz H."/>
        </authorList>
    </citation>
    <scope>NUCLEOTIDE SEQUENCE [LARGE SCALE GENOMIC DNA]</scope>
    <source>
        <strain evidence="1 2">RIPI110</strain>
    </source>
</reference>